<dbReference type="Proteomes" id="UP000476055">
    <property type="component" value="Unassembled WGS sequence"/>
</dbReference>
<proteinExistence type="predicted"/>
<keyword evidence="1" id="KW-1133">Transmembrane helix</keyword>
<feature type="transmembrane region" description="Helical" evidence="1">
    <location>
        <begin position="36"/>
        <end position="56"/>
    </location>
</feature>
<keyword evidence="1" id="KW-0812">Transmembrane</keyword>
<protein>
    <submittedName>
        <fullName evidence="2">Uncharacterized protein</fullName>
    </submittedName>
</protein>
<evidence type="ECO:0000256" key="1">
    <source>
        <dbReference type="SAM" id="Phobius"/>
    </source>
</evidence>
<dbReference type="RefSeq" id="WP_154498372.1">
    <property type="nucleotide sequence ID" value="NZ_VUMU01000020.1"/>
</dbReference>
<evidence type="ECO:0000313" key="2">
    <source>
        <dbReference type="EMBL" id="MST59107.1"/>
    </source>
</evidence>
<gene>
    <name evidence="2" type="ORF">FYJ59_12840</name>
</gene>
<feature type="transmembrane region" description="Helical" evidence="1">
    <location>
        <begin position="96"/>
        <end position="117"/>
    </location>
</feature>
<accession>A0A6L5YN45</accession>
<reference evidence="2 3" key="1">
    <citation type="submission" date="2019-08" db="EMBL/GenBank/DDBJ databases">
        <title>In-depth cultivation of the pig gut microbiome towards novel bacterial diversity and tailored functional studies.</title>
        <authorList>
            <person name="Wylensek D."/>
            <person name="Hitch T.C.A."/>
            <person name="Clavel T."/>
        </authorList>
    </citation>
    <scope>NUCLEOTIDE SEQUENCE [LARGE SCALE GENOMIC DNA]</scope>
    <source>
        <strain evidence="2 3">WCA3-601-WT-6H</strain>
    </source>
</reference>
<feature type="transmembrane region" description="Helical" evidence="1">
    <location>
        <begin position="68"/>
        <end position="89"/>
    </location>
</feature>
<sequence length="254" mass="29369">MEALKLFQEYMGTGLIMIWFLVSLLYLWVTEKRKHIRILFVYVPLVLLLIFFNPLVAKIISGLADGEIYYRILWLLPVTPVVAFTAVSLCGKLRGYLKYVGITAALILFMLSGSLIYRNPYFQKAENVYHVPQSVVDICDAIEVPGREVMAVFPGELLQYVRQYSNLVCMPYGRNIVVSKWTVQNDLYDVMEQETIDTGELATLAREEQCAYIILPETKILVGKMEDLEYEEFGRMHGYVIYKDATVDLYYFMK</sequence>
<dbReference type="AlphaFoldDB" id="A0A6L5YN45"/>
<keyword evidence="1" id="KW-0472">Membrane</keyword>
<dbReference type="EMBL" id="VUMU01000020">
    <property type="protein sequence ID" value="MST59107.1"/>
    <property type="molecule type" value="Genomic_DNA"/>
</dbReference>
<keyword evidence="3" id="KW-1185">Reference proteome</keyword>
<feature type="transmembrane region" description="Helical" evidence="1">
    <location>
        <begin position="12"/>
        <end position="29"/>
    </location>
</feature>
<organism evidence="2 3">
    <name type="scientific">Waltera intestinalis</name>
    <dbReference type="NCBI Taxonomy" id="2606635"/>
    <lineage>
        <taxon>Bacteria</taxon>
        <taxon>Bacillati</taxon>
        <taxon>Bacillota</taxon>
        <taxon>Clostridia</taxon>
        <taxon>Lachnospirales</taxon>
        <taxon>Lachnospiraceae</taxon>
        <taxon>Waltera</taxon>
    </lineage>
</organism>
<evidence type="ECO:0000313" key="3">
    <source>
        <dbReference type="Proteomes" id="UP000476055"/>
    </source>
</evidence>
<name>A0A6L5YN45_9FIRM</name>
<comment type="caution">
    <text evidence="2">The sequence shown here is derived from an EMBL/GenBank/DDBJ whole genome shotgun (WGS) entry which is preliminary data.</text>
</comment>